<feature type="region of interest" description="Disordered" evidence="1">
    <location>
        <begin position="74"/>
        <end position="94"/>
    </location>
</feature>
<dbReference type="EMBL" id="JBGORX010000003">
    <property type="protein sequence ID" value="MFJ1268940.1"/>
    <property type="molecule type" value="Genomic_DNA"/>
</dbReference>
<name>A0ABW8D8A6_9GAMM</name>
<dbReference type="RefSeq" id="WP_400187764.1">
    <property type="nucleotide sequence ID" value="NZ_JBGORX010000003.1"/>
</dbReference>
<accession>A0ABW8D8A6</accession>
<evidence type="ECO:0000256" key="1">
    <source>
        <dbReference type="SAM" id="MobiDB-lite"/>
    </source>
</evidence>
<sequence>MNREGWALIKENKSFHVNVFRRGLISLIVSLALSCILGLLMFYVHLSEPERDFYATSGVAPPIKLSPMLAPNMSSQALLPPDPPSDEEEKLIPQ</sequence>
<dbReference type="Proteomes" id="UP001615550">
    <property type="component" value="Unassembled WGS sequence"/>
</dbReference>
<gene>
    <name evidence="3" type="primary">icmM</name>
    <name evidence="3" type="ORF">ACD661_10260</name>
</gene>
<reference evidence="3 4" key="1">
    <citation type="submission" date="2024-08" db="EMBL/GenBank/DDBJ databases">
        <title>Draft Genome Sequence of Legionella lytica strain DSB2004, Isolated From a Fire Sprinkler System.</title>
        <authorList>
            <person name="Everhart A.D."/>
            <person name="Kidane D.T."/>
            <person name="Farone A.L."/>
            <person name="Farone M.B."/>
        </authorList>
    </citation>
    <scope>NUCLEOTIDE SEQUENCE [LARGE SCALE GENOMIC DNA]</scope>
    <source>
        <strain evidence="3 4">DSB2004</strain>
    </source>
</reference>
<feature type="compositionally biased region" description="Acidic residues" evidence="1">
    <location>
        <begin position="84"/>
        <end position="94"/>
    </location>
</feature>
<evidence type="ECO:0000313" key="4">
    <source>
        <dbReference type="Proteomes" id="UP001615550"/>
    </source>
</evidence>
<keyword evidence="2" id="KW-1133">Transmembrane helix</keyword>
<keyword evidence="4" id="KW-1185">Reference proteome</keyword>
<proteinExistence type="predicted"/>
<feature type="transmembrane region" description="Helical" evidence="2">
    <location>
        <begin position="24"/>
        <end position="44"/>
    </location>
</feature>
<keyword evidence="2" id="KW-0812">Transmembrane</keyword>
<dbReference type="NCBIfam" id="NF038227">
    <property type="entry name" value="IcmM_DotJ_IVB"/>
    <property type="match status" value="1"/>
</dbReference>
<protein>
    <submittedName>
        <fullName evidence="3">Type IVB secretion system protein IcmM/DotJ</fullName>
    </submittedName>
</protein>
<keyword evidence="2" id="KW-0472">Membrane</keyword>
<evidence type="ECO:0000313" key="3">
    <source>
        <dbReference type="EMBL" id="MFJ1268940.1"/>
    </source>
</evidence>
<organism evidence="3 4">
    <name type="scientific">Legionella lytica</name>
    <dbReference type="NCBI Taxonomy" id="96232"/>
    <lineage>
        <taxon>Bacteria</taxon>
        <taxon>Pseudomonadati</taxon>
        <taxon>Pseudomonadota</taxon>
        <taxon>Gammaproteobacteria</taxon>
        <taxon>Legionellales</taxon>
        <taxon>Legionellaceae</taxon>
        <taxon>Legionella</taxon>
    </lineage>
</organism>
<evidence type="ECO:0000256" key="2">
    <source>
        <dbReference type="SAM" id="Phobius"/>
    </source>
</evidence>
<dbReference type="PROSITE" id="PS51257">
    <property type="entry name" value="PROKAR_LIPOPROTEIN"/>
    <property type="match status" value="1"/>
</dbReference>
<comment type="caution">
    <text evidence="3">The sequence shown here is derived from an EMBL/GenBank/DDBJ whole genome shotgun (WGS) entry which is preliminary data.</text>
</comment>